<evidence type="ECO:0000313" key="3">
    <source>
        <dbReference type="Proteomes" id="UP001364224"/>
    </source>
</evidence>
<evidence type="ECO:0000313" key="2">
    <source>
        <dbReference type="EMBL" id="MEH2555486.1"/>
    </source>
</evidence>
<gene>
    <name evidence="2" type="ORF">V1286_003015</name>
</gene>
<organism evidence="2 3">
    <name type="scientific">Bradyrhizobium algeriense</name>
    <dbReference type="NCBI Taxonomy" id="634784"/>
    <lineage>
        <taxon>Bacteria</taxon>
        <taxon>Pseudomonadati</taxon>
        <taxon>Pseudomonadota</taxon>
        <taxon>Alphaproteobacteria</taxon>
        <taxon>Hyphomicrobiales</taxon>
        <taxon>Nitrobacteraceae</taxon>
        <taxon>Bradyrhizobium</taxon>
    </lineage>
</organism>
<dbReference type="EMBL" id="JAZHRV010000001">
    <property type="protein sequence ID" value="MEH2555486.1"/>
    <property type="molecule type" value="Genomic_DNA"/>
</dbReference>
<dbReference type="Proteomes" id="UP001364224">
    <property type="component" value="Unassembled WGS sequence"/>
</dbReference>
<comment type="caution">
    <text evidence="2">The sequence shown here is derived from an EMBL/GenBank/DDBJ whole genome shotgun (WGS) entry which is preliminary data.</text>
</comment>
<name>A0ABU8BBL8_9BRAD</name>
<sequence>MDYETHEKLSPTKEEREAKKEQARKDAEKALIARKKADDAFRANFERLKAERRAREAAETKS</sequence>
<proteinExistence type="predicted"/>
<accession>A0ABU8BBL8</accession>
<dbReference type="RefSeq" id="WP_334480591.1">
    <property type="nucleotide sequence ID" value="NZ_JAZHRV010000001.1"/>
</dbReference>
<feature type="region of interest" description="Disordered" evidence="1">
    <location>
        <begin position="1"/>
        <end position="27"/>
    </location>
</feature>
<evidence type="ECO:0000256" key="1">
    <source>
        <dbReference type="SAM" id="MobiDB-lite"/>
    </source>
</evidence>
<keyword evidence="3" id="KW-1185">Reference proteome</keyword>
<protein>
    <submittedName>
        <fullName evidence="2">Outer membrane protein TolC</fullName>
    </submittedName>
</protein>
<reference evidence="2 3" key="1">
    <citation type="submission" date="2024-02" db="EMBL/GenBank/DDBJ databases">
        <title>Adaptive strategies in a cosmopolitan and abundant soil bacterium.</title>
        <authorList>
            <person name="Carini P."/>
        </authorList>
    </citation>
    <scope>NUCLEOTIDE SEQUENCE [LARGE SCALE GENOMIC DNA]</scope>
    <source>
        <strain evidence="2 3">AZCC 1608</strain>
    </source>
</reference>